<dbReference type="EMBL" id="CP017101">
    <property type="protein sequence ID" value="APO68133.1"/>
    <property type="molecule type" value="Genomic_DNA"/>
</dbReference>
<dbReference type="AlphaFoldDB" id="A0A1L5NJQ1"/>
<sequence>MLARRASEVSASHKLAVADAIVYATAELHDTDILTLDAHFKDLERTVDFVKA</sequence>
<dbReference type="OrthoDB" id="7350421at2"/>
<evidence type="ECO:0000313" key="3">
    <source>
        <dbReference type="Proteomes" id="UP000184749"/>
    </source>
</evidence>
<gene>
    <name evidence="2" type="ORF">IE4872_CH02524</name>
</gene>
<organism evidence="2 3">
    <name type="scientific">Rhizobium gallicum</name>
    <dbReference type="NCBI Taxonomy" id="56730"/>
    <lineage>
        <taxon>Bacteria</taxon>
        <taxon>Pseudomonadati</taxon>
        <taxon>Pseudomonadota</taxon>
        <taxon>Alphaproteobacteria</taxon>
        <taxon>Hyphomicrobiales</taxon>
        <taxon>Rhizobiaceae</taxon>
        <taxon>Rhizobium/Agrobacterium group</taxon>
        <taxon>Rhizobium</taxon>
    </lineage>
</organism>
<dbReference type="InterPro" id="IPR029060">
    <property type="entry name" value="PIN-like_dom_sf"/>
</dbReference>
<evidence type="ECO:0000313" key="2">
    <source>
        <dbReference type="EMBL" id="APO68133.1"/>
    </source>
</evidence>
<dbReference type="Pfam" id="PF01850">
    <property type="entry name" value="PIN"/>
    <property type="match status" value="1"/>
</dbReference>
<reference evidence="2 3" key="1">
    <citation type="submission" date="2016-09" db="EMBL/GenBank/DDBJ databases">
        <title>The complete genome sequences of Rhizobium gallicum, symbiovars gallicum and phaseoli, symbionts associated to common bean (Phaseolus vulgaris).</title>
        <authorList>
            <person name="Bustos P."/>
            <person name="Santamaria R.I."/>
            <person name="Perez-Carrascal O.M."/>
            <person name="Juarez S."/>
            <person name="Lozano L."/>
            <person name="Martinez-Flores I."/>
            <person name="Martinez-Romero E."/>
            <person name="Cevallos M."/>
            <person name="Romero D."/>
            <person name="Davila G."/>
            <person name="Gonzalez V."/>
        </authorList>
    </citation>
    <scope>NUCLEOTIDE SEQUENCE [LARGE SCALE GENOMIC DNA]</scope>
    <source>
        <strain evidence="2 3">IE4872</strain>
    </source>
</reference>
<evidence type="ECO:0000259" key="1">
    <source>
        <dbReference type="Pfam" id="PF01850"/>
    </source>
</evidence>
<dbReference type="STRING" id="56730.IE4872_CH02524"/>
<dbReference type="SUPFAM" id="SSF88723">
    <property type="entry name" value="PIN domain-like"/>
    <property type="match status" value="1"/>
</dbReference>
<dbReference type="Proteomes" id="UP000184749">
    <property type="component" value="Chromosome"/>
</dbReference>
<dbReference type="Gene3D" id="3.40.50.1010">
    <property type="entry name" value="5'-nuclease"/>
    <property type="match status" value="1"/>
</dbReference>
<dbReference type="InterPro" id="IPR002716">
    <property type="entry name" value="PIN_dom"/>
</dbReference>
<accession>A0A1L5NJQ1</accession>
<name>A0A1L5NJQ1_9HYPH</name>
<feature type="domain" description="PIN" evidence="1">
    <location>
        <begin position="3"/>
        <end position="44"/>
    </location>
</feature>
<protein>
    <submittedName>
        <fullName evidence="2">PilT domain-containing protein</fullName>
    </submittedName>
</protein>
<proteinExistence type="predicted"/>